<dbReference type="EMBL" id="MEIA01000475">
    <property type="protein sequence ID" value="OJF10537.1"/>
    <property type="molecule type" value="Genomic_DNA"/>
</dbReference>
<organism evidence="1 2">
    <name type="scientific">Couchioplanes caeruleus subsp. caeruleus</name>
    <dbReference type="NCBI Taxonomy" id="56427"/>
    <lineage>
        <taxon>Bacteria</taxon>
        <taxon>Bacillati</taxon>
        <taxon>Actinomycetota</taxon>
        <taxon>Actinomycetes</taxon>
        <taxon>Micromonosporales</taxon>
        <taxon>Micromonosporaceae</taxon>
        <taxon>Couchioplanes</taxon>
    </lineage>
</organism>
<accession>A0A1K0FCI4</accession>
<dbReference type="Proteomes" id="UP000182486">
    <property type="component" value="Unassembled WGS sequence"/>
</dbReference>
<gene>
    <name evidence="1" type="ORF">BG844_31475</name>
</gene>
<dbReference type="AlphaFoldDB" id="A0A1K0FCI4"/>
<keyword evidence="2" id="KW-1185">Reference proteome</keyword>
<reference evidence="1 2" key="1">
    <citation type="submission" date="2016-09" db="EMBL/GenBank/DDBJ databases">
        <title>Couchioplanes caeruleus draft genome sequence.</title>
        <authorList>
            <person name="Sheehan J."/>
            <person name="Caffrey P."/>
        </authorList>
    </citation>
    <scope>NUCLEOTIDE SEQUENCE [LARGE SCALE GENOMIC DNA]</scope>
    <source>
        <strain evidence="1 2">DSM 43634</strain>
    </source>
</reference>
<proteinExistence type="predicted"/>
<evidence type="ECO:0000313" key="1">
    <source>
        <dbReference type="EMBL" id="OJF10537.1"/>
    </source>
</evidence>
<sequence length="86" mass="9421">MLIEFGPPRVVRPVFDDAFAIGDLVLGDTLVDVKTYVDPISSLSAFVDQSLGYVLCDVEDRFAIRSIGIYLAWQAQFSPRGTTPPA</sequence>
<protein>
    <submittedName>
        <fullName evidence="1">Uncharacterized protein</fullName>
    </submittedName>
</protein>
<evidence type="ECO:0000313" key="2">
    <source>
        <dbReference type="Proteomes" id="UP000182486"/>
    </source>
</evidence>
<name>A0A1K0FCI4_9ACTN</name>
<comment type="caution">
    <text evidence="1">The sequence shown here is derived from an EMBL/GenBank/DDBJ whole genome shotgun (WGS) entry which is preliminary data.</text>
</comment>